<reference evidence="9" key="1">
    <citation type="submission" date="2022-07" db="EMBL/GenBank/DDBJ databases">
        <title>Fungi with potential for degradation of polypropylene.</title>
        <authorList>
            <person name="Gostincar C."/>
        </authorList>
    </citation>
    <scope>NUCLEOTIDE SEQUENCE</scope>
    <source>
        <strain evidence="9">EXF-13308</strain>
    </source>
</reference>
<evidence type="ECO:0000256" key="4">
    <source>
        <dbReference type="ARBA" id="ARBA00022801"/>
    </source>
</evidence>
<accession>A0AA38RP23</accession>
<dbReference type="InterPro" id="IPR001567">
    <property type="entry name" value="Pept_M3A_M3B_dom"/>
</dbReference>
<dbReference type="GO" id="GO:0006518">
    <property type="term" value="P:peptide metabolic process"/>
    <property type="evidence" value="ECO:0007669"/>
    <property type="project" value="TreeGrafter"/>
</dbReference>
<dbReference type="Gene3D" id="1.20.1050.40">
    <property type="entry name" value="Endopeptidase. Chain P, domain 1"/>
    <property type="match status" value="1"/>
</dbReference>
<organism evidence="9 10">
    <name type="scientific">Pleurostoma richardsiae</name>
    <dbReference type="NCBI Taxonomy" id="41990"/>
    <lineage>
        <taxon>Eukaryota</taxon>
        <taxon>Fungi</taxon>
        <taxon>Dikarya</taxon>
        <taxon>Ascomycota</taxon>
        <taxon>Pezizomycotina</taxon>
        <taxon>Sordariomycetes</taxon>
        <taxon>Sordariomycetidae</taxon>
        <taxon>Calosphaeriales</taxon>
        <taxon>Pleurostomataceae</taxon>
        <taxon>Pleurostoma</taxon>
    </lineage>
</organism>
<dbReference type="Proteomes" id="UP001174694">
    <property type="component" value="Unassembled WGS sequence"/>
</dbReference>
<protein>
    <submittedName>
        <fullName evidence="9">Peptidase M3A/M3B, thimet/oligopeptidase F</fullName>
    </submittedName>
</protein>
<dbReference type="InterPro" id="IPR024079">
    <property type="entry name" value="MetalloPept_cat_dom_sf"/>
</dbReference>
<evidence type="ECO:0000313" key="10">
    <source>
        <dbReference type="Proteomes" id="UP001174694"/>
    </source>
</evidence>
<dbReference type="GO" id="GO:0005758">
    <property type="term" value="C:mitochondrial intermembrane space"/>
    <property type="evidence" value="ECO:0007669"/>
    <property type="project" value="TreeGrafter"/>
</dbReference>
<dbReference type="Gene3D" id="1.10.1370.10">
    <property type="entry name" value="Neurolysin, domain 3"/>
    <property type="match status" value="1"/>
</dbReference>
<comment type="cofactor">
    <cofactor evidence="7">
        <name>Zn(2+)</name>
        <dbReference type="ChEBI" id="CHEBI:29105"/>
    </cofactor>
    <text evidence="7">Binds 1 zinc ion.</text>
</comment>
<evidence type="ECO:0000256" key="7">
    <source>
        <dbReference type="RuleBase" id="RU003435"/>
    </source>
</evidence>
<dbReference type="InterPro" id="IPR024077">
    <property type="entry name" value="Neurolysin/TOP_dom2"/>
</dbReference>
<keyword evidence="4 7" id="KW-0378">Hydrolase</keyword>
<keyword evidence="5 7" id="KW-0862">Zinc</keyword>
<dbReference type="InterPro" id="IPR024080">
    <property type="entry name" value="Neurolysin/TOP_N"/>
</dbReference>
<keyword evidence="3 7" id="KW-0479">Metal-binding</keyword>
<evidence type="ECO:0000256" key="2">
    <source>
        <dbReference type="ARBA" id="ARBA00022670"/>
    </source>
</evidence>
<dbReference type="PANTHER" id="PTHR11804:SF84">
    <property type="entry name" value="SACCHAROLYSIN"/>
    <property type="match status" value="1"/>
</dbReference>
<evidence type="ECO:0000259" key="8">
    <source>
        <dbReference type="Pfam" id="PF01432"/>
    </source>
</evidence>
<dbReference type="Pfam" id="PF01432">
    <property type="entry name" value="Peptidase_M3"/>
    <property type="match status" value="1"/>
</dbReference>
<dbReference type="AlphaFoldDB" id="A0AA38RP23"/>
<keyword evidence="2 7" id="KW-0645">Protease</keyword>
<evidence type="ECO:0000313" key="9">
    <source>
        <dbReference type="EMBL" id="KAJ9143304.1"/>
    </source>
</evidence>
<dbReference type="EMBL" id="JANBVO010000019">
    <property type="protein sequence ID" value="KAJ9143304.1"/>
    <property type="molecule type" value="Genomic_DNA"/>
</dbReference>
<evidence type="ECO:0000256" key="6">
    <source>
        <dbReference type="ARBA" id="ARBA00023049"/>
    </source>
</evidence>
<keyword evidence="6 7" id="KW-0482">Metalloprotease</keyword>
<dbReference type="PANTHER" id="PTHR11804">
    <property type="entry name" value="PROTEASE M3 THIMET OLIGOPEPTIDASE-RELATED"/>
    <property type="match status" value="1"/>
</dbReference>
<comment type="similarity">
    <text evidence="1 7">Belongs to the peptidase M3 family.</text>
</comment>
<dbReference type="GO" id="GO:0006508">
    <property type="term" value="P:proteolysis"/>
    <property type="evidence" value="ECO:0007669"/>
    <property type="project" value="UniProtKB-KW"/>
</dbReference>
<evidence type="ECO:0000256" key="3">
    <source>
        <dbReference type="ARBA" id="ARBA00022723"/>
    </source>
</evidence>
<dbReference type="GO" id="GO:0004222">
    <property type="term" value="F:metalloendopeptidase activity"/>
    <property type="evidence" value="ECO:0007669"/>
    <property type="project" value="InterPro"/>
</dbReference>
<dbReference type="GO" id="GO:0046872">
    <property type="term" value="F:metal ion binding"/>
    <property type="evidence" value="ECO:0007669"/>
    <property type="project" value="UniProtKB-UniRule"/>
</dbReference>
<sequence length="652" mass="74879">MSELLLASVGPQSPPLFQTTPQSLRGDAQGLISSTISVWDGVVANIRPEDASFENTIWPIVQDENIRSEKQRILRFYASTSPVKDLRDASHAIIKLFNSAEVDLFSRPDMFLRVDSVLNKSKCLIPPLDDESLYYLQKLHRRFHQNGCGIIAERCRNEFMEKTKRLHDLVQECNKNLNEDASGLWLSRDELEGVPESTLGRLELGDGEHQGLLWLPMKIPFTSPAISNAKREGTRKKIYYAVQNRMRVNVPLFREIVLLRDETARMLGYPNHAALKTADKMVQSPETVQRLLSELRQALTPLASRDAEELLRVKESEADARGESADKVFFWDLPYLSNRRSEQEQSSPPAVSEYFELWNTLTKLLKMFEHLLGARFYRIHSPVDEGPHQGITWHEDVQAYAVWNVDDEEEFLGYAYLDLFPRAGKNSHAGHYSLQQGYEKPDKSRFYASSVLIMNYPRPTDRNPTLRVDEVRKLFHELGHLLHALFTRIKYASLQFVDRDFVEAPSMMLEQFFSLEHHIKDVSCHYSHLSPSMKETWLANLEHSEDGDKPERPVQLSEEEAAALARTSLQKNRQGQLKELFFATYDMLIHGPTSHGELEATNLTELFNRTRADIYQIQGGEALGEGWEWAHGETVFRNVLNGYDAGYYSYIL</sequence>
<comment type="caution">
    <text evidence="9">The sequence shown here is derived from an EMBL/GenBank/DDBJ whole genome shotgun (WGS) entry which is preliminary data.</text>
</comment>
<dbReference type="SUPFAM" id="SSF55486">
    <property type="entry name" value="Metalloproteases ('zincins'), catalytic domain"/>
    <property type="match status" value="1"/>
</dbReference>
<name>A0AA38RP23_9PEZI</name>
<evidence type="ECO:0000256" key="5">
    <source>
        <dbReference type="ARBA" id="ARBA00022833"/>
    </source>
</evidence>
<feature type="domain" description="Peptidase M3A/M3B catalytic" evidence="8">
    <location>
        <begin position="229"/>
        <end position="650"/>
    </location>
</feature>
<evidence type="ECO:0000256" key="1">
    <source>
        <dbReference type="ARBA" id="ARBA00006040"/>
    </source>
</evidence>
<keyword evidence="10" id="KW-1185">Reference proteome</keyword>
<dbReference type="Gene3D" id="3.40.390.10">
    <property type="entry name" value="Collagenase (Catalytic Domain)"/>
    <property type="match status" value="1"/>
</dbReference>
<dbReference type="CDD" id="cd06455">
    <property type="entry name" value="M3A_TOP"/>
    <property type="match status" value="1"/>
</dbReference>
<proteinExistence type="inferred from homology"/>
<dbReference type="InterPro" id="IPR045090">
    <property type="entry name" value="Pept_M3A_M3B"/>
</dbReference>
<gene>
    <name evidence="9" type="ORF">NKR23_g6641</name>
</gene>